<proteinExistence type="inferred from homology"/>
<feature type="compositionally biased region" description="Polar residues" evidence="2">
    <location>
        <begin position="51"/>
        <end position="64"/>
    </location>
</feature>
<dbReference type="RefSeq" id="WP_196191920.1">
    <property type="nucleotide sequence ID" value="NZ_JADPRT010000001.1"/>
</dbReference>
<dbReference type="Proteomes" id="UP000657385">
    <property type="component" value="Unassembled WGS sequence"/>
</dbReference>
<dbReference type="AlphaFoldDB" id="A0A931B125"/>
<keyword evidence="3" id="KW-1133">Transmembrane helix</keyword>
<dbReference type="PANTHER" id="PTHR33392">
    <property type="entry name" value="POLYISOPRENYL-TEICHOIC ACID--PEPTIDOGLYCAN TEICHOIC ACID TRANSFERASE TAGU"/>
    <property type="match status" value="1"/>
</dbReference>
<dbReference type="EMBL" id="JADPRT010000001">
    <property type="protein sequence ID" value="MBF9066732.1"/>
    <property type="molecule type" value="Genomic_DNA"/>
</dbReference>
<dbReference type="PANTHER" id="PTHR33392:SF6">
    <property type="entry name" value="POLYISOPRENYL-TEICHOIC ACID--PEPTIDOGLYCAN TEICHOIC ACID TRANSFERASE TAGU"/>
    <property type="match status" value="1"/>
</dbReference>
<evidence type="ECO:0000313" key="6">
    <source>
        <dbReference type="Proteomes" id="UP000657385"/>
    </source>
</evidence>
<evidence type="ECO:0000256" key="3">
    <source>
        <dbReference type="SAM" id="Phobius"/>
    </source>
</evidence>
<feature type="transmembrane region" description="Helical" evidence="3">
    <location>
        <begin position="104"/>
        <end position="125"/>
    </location>
</feature>
<organism evidence="5 6">
    <name type="scientific">Streptacidiphilus fuscans</name>
    <dbReference type="NCBI Taxonomy" id="2789292"/>
    <lineage>
        <taxon>Bacteria</taxon>
        <taxon>Bacillati</taxon>
        <taxon>Actinomycetota</taxon>
        <taxon>Actinomycetes</taxon>
        <taxon>Kitasatosporales</taxon>
        <taxon>Streptomycetaceae</taxon>
        <taxon>Streptacidiphilus</taxon>
    </lineage>
</organism>
<protein>
    <submittedName>
        <fullName evidence="5">LCP family protein</fullName>
    </submittedName>
</protein>
<dbReference type="InterPro" id="IPR004474">
    <property type="entry name" value="LytR_CpsA_psr"/>
</dbReference>
<evidence type="ECO:0000256" key="2">
    <source>
        <dbReference type="SAM" id="MobiDB-lite"/>
    </source>
</evidence>
<gene>
    <name evidence="5" type="ORF">I2501_01600</name>
</gene>
<comment type="similarity">
    <text evidence="1">Belongs to the LytR/CpsA/Psr (LCP) family.</text>
</comment>
<evidence type="ECO:0000256" key="1">
    <source>
        <dbReference type="ARBA" id="ARBA00006068"/>
    </source>
</evidence>
<comment type="caution">
    <text evidence="5">The sequence shown here is derived from an EMBL/GenBank/DDBJ whole genome shotgun (WGS) entry which is preliminary data.</text>
</comment>
<keyword evidence="3" id="KW-0812">Transmembrane</keyword>
<evidence type="ECO:0000259" key="4">
    <source>
        <dbReference type="Pfam" id="PF03816"/>
    </source>
</evidence>
<keyword evidence="3" id="KW-0472">Membrane</keyword>
<dbReference type="NCBIfam" id="TIGR00350">
    <property type="entry name" value="lytR_cpsA_psr"/>
    <property type="match status" value="1"/>
</dbReference>
<name>A0A931B125_9ACTN</name>
<feature type="domain" description="Cell envelope-related transcriptional attenuator" evidence="4">
    <location>
        <begin position="181"/>
        <end position="333"/>
    </location>
</feature>
<dbReference type="InterPro" id="IPR050922">
    <property type="entry name" value="LytR/CpsA/Psr_CW_biosynth"/>
</dbReference>
<dbReference type="Pfam" id="PF03816">
    <property type="entry name" value="LytR_cpsA_psr"/>
    <property type="match status" value="1"/>
</dbReference>
<reference evidence="5" key="1">
    <citation type="submission" date="2020-11" db="EMBL/GenBank/DDBJ databases">
        <title>Isolation and identification of active actinomycetes.</title>
        <authorList>
            <person name="Yu B."/>
        </authorList>
    </citation>
    <scope>NUCLEOTIDE SEQUENCE</scope>
    <source>
        <strain evidence="5">NEAU-YB345</strain>
    </source>
</reference>
<accession>A0A931B125</accession>
<keyword evidence="6" id="KW-1185">Reference proteome</keyword>
<dbReference type="Gene3D" id="3.40.630.190">
    <property type="entry name" value="LCP protein"/>
    <property type="match status" value="1"/>
</dbReference>
<feature type="compositionally biased region" description="Gly residues" evidence="2">
    <location>
        <begin position="75"/>
        <end position="87"/>
    </location>
</feature>
<sequence length="436" mass="45646">MNEWADQWNSSADNGGGGQEPPLPPGLSPRGGASGRSRLRQPARQVPGTPGASTASARPGTQSRPAAASRTGAPSGPGGTYSSGTTGGRPPRGWRRWSWRRRTAYVAGGLVIALLATAGGTYAWADSQLNHTVDLGALPNQPPTGQGTNYLIAGSDNRQNLTATQQQQLHTGSDNEGQYGNSDSMLILHVGANGDTLVSLPRDSYVTIPAFTGSSGKQYPATQHKLNTAFSWGGGQLLAQTVEYNTGIHIDHYAEIGFGGFVNLVDALGGVTMCLAKPMVDQASGANFKAGCQTFNGAQSLAFVRERHQEASQDLGRMADQQKFLAAVAHQAATPSTLLNPFKLYPALSAGTATLSVDKGMSPYDLAQMFFAMKNVSGGNGKSLTVPVGDANYYTPTDGDALLWDKTQSKTLFSELQNDQPVTIASNDPTTNVSGG</sequence>
<feature type="region of interest" description="Disordered" evidence="2">
    <location>
        <begin position="1"/>
        <end position="95"/>
    </location>
</feature>
<evidence type="ECO:0000313" key="5">
    <source>
        <dbReference type="EMBL" id="MBF9066732.1"/>
    </source>
</evidence>